<proteinExistence type="predicted"/>
<keyword evidence="3" id="KW-1185">Reference proteome</keyword>
<keyword evidence="1" id="KW-1133">Transmembrane helix</keyword>
<accession>A0A0V1MN99</accession>
<reference evidence="2 3" key="1">
    <citation type="submission" date="2015-01" db="EMBL/GenBank/DDBJ databases">
        <title>Evolution of Trichinella species and genotypes.</title>
        <authorList>
            <person name="Korhonen P.K."/>
            <person name="Edoardo P."/>
            <person name="Giuseppe L.R."/>
            <person name="Gasser R.B."/>
        </authorList>
    </citation>
    <scope>NUCLEOTIDE SEQUENCE [LARGE SCALE GENOMIC DNA]</scope>
    <source>
        <strain evidence="2">ISS1980</strain>
    </source>
</reference>
<sequence length="126" mass="13470">MEAGNVFSDRILSVFQIFIVVVVGFAAMVGFLLACAFLKKKKLFNGKDEAAMDDDALCEFWLPEAQCNAICTVLSVGFVQEISSDPLMVSSVCQAAFSCAASRVGVKAGMDGVVLDESGKDCFSYN</sequence>
<gene>
    <name evidence="2" type="ORF">T10_9284</name>
</gene>
<name>A0A0V1MN99_9BILA</name>
<keyword evidence="1" id="KW-0812">Transmembrane</keyword>
<dbReference type="EMBL" id="JYDO01000065">
    <property type="protein sequence ID" value="KRZ73300.1"/>
    <property type="molecule type" value="Genomic_DNA"/>
</dbReference>
<feature type="transmembrane region" description="Helical" evidence="1">
    <location>
        <begin position="12"/>
        <end position="38"/>
    </location>
</feature>
<evidence type="ECO:0000313" key="3">
    <source>
        <dbReference type="Proteomes" id="UP000054843"/>
    </source>
</evidence>
<dbReference type="Proteomes" id="UP000054843">
    <property type="component" value="Unassembled WGS sequence"/>
</dbReference>
<organism evidence="2 3">
    <name type="scientific">Trichinella papuae</name>
    <dbReference type="NCBI Taxonomy" id="268474"/>
    <lineage>
        <taxon>Eukaryota</taxon>
        <taxon>Metazoa</taxon>
        <taxon>Ecdysozoa</taxon>
        <taxon>Nematoda</taxon>
        <taxon>Enoplea</taxon>
        <taxon>Dorylaimia</taxon>
        <taxon>Trichinellida</taxon>
        <taxon>Trichinellidae</taxon>
        <taxon>Trichinella</taxon>
    </lineage>
</organism>
<comment type="caution">
    <text evidence="2">The sequence shown here is derived from an EMBL/GenBank/DDBJ whole genome shotgun (WGS) entry which is preliminary data.</text>
</comment>
<protein>
    <submittedName>
        <fullName evidence="2">Uncharacterized protein</fullName>
    </submittedName>
</protein>
<evidence type="ECO:0000256" key="1">
    <source>
        <dbReference type="SAM" id="Phobius"/>
    </source>
</evidence>
<dbReference type="OrthoDB" id="5928665at2759"/>
<keyword evidence="1" id="KW-0472">Membrane</keyword>
<dbReference type="AlphaFoldDB" id="A0A0V1MN99"/>
<evidence type="ECO:0000313" key="2">
    <source>
        <dbReference type="EMBL" id="KRZ73300.1"/>
    </source>
</evidence>